<keyword evidence="3" id="KW-0507">mRNA processing</keyword>
<evidence type="ECO:0000256" key="4">
    <source>
        <dbReference type="ARBA" id="ARBA00023187"/>
    </source>
</evidence>
<feature type="region of interest" description="Disordered" evidence="5">
    <location>
        <begin position="273"/>
        <end position="317"/>
    </location>
</feature>
<organism evidence="6 7">
    <name type="scientific">Hortaea werneckii</name>
    <name type="common">Black yeast</name>
    <name type="synonym">Cladosporium werneckii</name>
    <dbReference type="NCBI Taxonomy" id="91943"/>
    <lineage>
        <taxon>Eukaryota</taxon>
        <taxon>Fungi</taxon>
        <taxon>Dikarya</taxon>
        <taxon>Ascomycota</taxon>
        <taxon>Pezizomycotina</taxon>
        <taxon>Dothideomycetes</taxon>
        <taxon>Dothideomycetidae</taxon>
        <taxon>Mycosphaerellales</taxon>
        <taxon>Teratosphaeriaceae</taxon>
        <taxon>Hortaea</taxon>
    </lineage>
</organism>
<evidence type="ECO:0000313" key="7">
    <source>
        <dbReference type="Proteomes" id="UP000270230"/>
    </source>
</evidence>
<feature type="compositionally biased region" description="Basic and acidic residues" evidence="5">
    <location>
        <begin position="87"/>
        <end position="100"/>
    </location>
</feature>
<protein>
    <submittedName>
        <fullName evidence="6">Uncharacterized protein</fullName>
    </submittedName>
</protein>
<evidence type="ECO:0000256" key="5">
    <source>
        <dbReference type="SAM" id="MobiDB-lite"/>
    </source>
</evidence>
<feature type="compositionally biased region" description="Basic and acidic residues" evidence="5">
    <location>
        <begin position="45"/>
        <end position="75"/>
    </location>
</feature>
<sequence>MTTAHRPTFDPARGKEAARGEAYHQRLLPAHKTLKFRQQGQGSTEEQRRRDLKAELLKNESKHFARKEGREIEVREENDEEGGGDAVQERRRIEDSKPDVENDTAGGAAKRKLGDSNEEPPIPGQQEGEAEGEDYEAKKRRVLEESKDIDADSDGSSSSSDSEEDEEDEEDETAELMRELAKIKAERAETAAKEAAAKAAREESQREKDIALGNPLLNSQFEEAGGDYGVKRRWDDDVVFKNQARGTEERGKEKKFVNDLLRSDFHRRFMDKTGFDVEKEGREENERDGSGEKEKRASVAVRLPVPPYGGGEIPGKW</sequence>
<dbReference type="PANTHER" id="PTHR12718:SF2">
    <property type="entry name" value="SPLICEOSOME-ASSOCIATED PROTEIN CWC15 HOMOLOG"/>
    <property type="match status" value="1"/>
</dbReference>
<dbReference type="OrthoDB" id="30179at2759"/>
<feature type="compositionally biased region" description="Basic and acidic residues" evidence="5">
    <location>
        <begin position="175"/>
        <end position="210"/>
    </location>
</feature>
<feature type="compositionally biased region" description="Gly residues" evidence="5">
    <location>
        <begin position="308"/>
        <end position="317"/>
    </location>
</feature>
<gene>
    <name evidence="6" type="ORF">D0865_04769</name>
</gene>
<feature type="compositionally biased region" description="Basic and acidic residues" evidence="5">
    <location>
        <begin position="12"/>
        <end position="24"/>
    </location>
</feature>
<comment type="caution">
    <text evidence="6">The sequence shown here is derived from an EMBL/GenBank/DDBJ whole genome shotgun (WGS) entry which is preliminary data.</text>
</comment>
<dbReference type="PANTHER" id="PTHR12718">
    <property type="entry name" value="CELL CYCLE CONTROL PROTEIN CWF15"/>
    <property type="match status" value="1"/>
</dbReference>
<comment type="function">
    <text evidence="1">Involved in pre-mRNA splicing.</text>
</comment>
<proteinExistence type="inferred from homology"/>
<dbReference type="GO" id="GO:0045292">
    <property type="term" value="P:mRNA cis splicing, via spliceosome"/>
    <property type="evidence" value="ECO:0007669"/>
    <property type="project" value="TreeGrafter"/>
</dbReference>
<evidence type="ECO:0000313" key="6">
    <source>
        <dbReference type="EMBL" id="RMY54344.1"/>
    </source>
</evidence>
<dbReference type="Proteomes" id="UP000270230">
    <property type="component" value="Unassembled WGS sequence"/>
</dbReference>
<dbReference type="GO" id="GO:0003723">
    <property type="term" value="F:RNA binding"/>
    <property type="evidence" value="ECO:0007669"/>
    <property type="project" value="TreeGrafter"/>
</dbReference>
<comment type="similarity">
    <text evidence="2">Belongs to the CWC15 family.</text>
</comment>
<evidence type="ECO:0000256" key="1">
    <source>
        <dbReference type="ARBA" id="ARBA00003777"/>
    </source>
</evidence>
<evidence type="ECO:0000256" key="3">
    <source>
        <dbReference type="ARBA" id="ARBA00022664"/>
    </source>
</evidence>
<accession>A0A3M7CQX6</accession>
<dbReference type="InterPro" id="IPR006973">
    <property type="entry name" value="Cwf_Cwc_15"/>
</dbReference>
<name>A0A3M7CQX6_HORWE</name>
<evidence type="ECO:0000256" key="2">
    <source>
        <dbReference type="ARBA" id="ARBA00006644"/>
    </source>
</evidence>
<dbReference type="GO" id="GO:0071013">
    <property type="term" value="C:catalytic step 2 spliceosome"/>
    <property type="evidence" value="ECO:0007669"/>
    <property type="project" value="TreeGrafter"/>
</dbReference>
<feature type="compositionally biased region" description="Acidic residues" evidence="5">
    <location>
        <begin position="161"/>
        <end position="174"/>
    </location>
</feature>
<dbReference type="AlphaFoldDB" id="A0A3M7CQX6"/>
<feature type="region of interest" description="Disordered" evidence="5">
    <location>
        <begin position="1"/>
        <end position="213"/>
    </location>
</feature>
<feature type="compositionally biased region" description="Basic and acidic residues" evidence="5">
    <location>
        <begin position="273"/>
        <end position="297"/>
    </location>
</feature>
<keyword evidence="4" id="KW-0508">mRNA splicing</keyword>
<dbReference type="Pfam" id="PF04889">
    <property type="entry name" value="Cwf_Cwc_15"/>
    <property type="match status" value="1"/>
</dbReference>
<reference evidence="6 7" key="1">
    <citation type="journal article" date="2018" name="BMC Genomics">
        <title>Genomic evidence for intraspecific hybridization in a clonal and extremely halotolerant yeast.</title>
        <authorList>
            <person name="Gostincar C."/>
            <person name="Stajich J.E."/>
            <person name="Zupancic J."/>
            <person name="Zalar P."/>
            <person name="Gunde-Cimerman N."/>
        </authorList>
    </citation>
    <scope>NUCLEOTIDE SEQUENCE [LARGE SCALE GENOMIC DNA]</scope>
    <source>
        <strain evidence="6 7">EXF-151</strain>
    </source>
</reference>
<dbReference type="EMBL" id="QWIN01000298">
    <property type="protein sequence ID" value="RMY54344.1"/>
    <property type="molecule type" value="Genomic_DNA"/>
</dbReference>